<dbReference type="PROSITE" id="PS51257">
    <property type="entry name" value="PROKAR_LIPOPROTEIN"/>
    <property type="match status" value="1"/>
</dbReference>
<evidence type="ECO:0000256" key="1">
    <source>
        <dbReference type="ARBA" id="ARBA00022723"/>
    </source>
</evidence>
<protein>
    <recommendedName>
        <fullName evidence="6">Cytochrome c domain-containing protein</fullName>
    </recommendedName>
</protein>
<dbReference type="Proteomes" id="UP000520814">
    <property type="component" value="Unassembled WGS sequence"/>
</dbReference>
<dbReference type="PROSITE" id="PS51007">
    <property type="entry name" value="CYTC"/>
    <property type="match status" value="1"/>
</dbReference>
<dbReference type="InterPro" id="IPR051829">
    <property type="entry name" value="Multiheme_Cytochr_ET"/>
</dbReference>
<evidence type="ECO:0000313" key="8">
    <source>
        <dbReference type="Proteomes" id="UP000520814"/>
    </source>
</evidence>
<dbReference type="SUPFAM" id="SSF48695">
    <property type="entry name" value="Multiheme cytochromes"/>
    <property type="match status" value="1"/>
</dbReference>
<evidence type="ECO:0000259" key="6">
    <source>
        <dbReference type="PROSITE" id="PS51007"/>
    </source>
</evidence>
<accession>A0A7W9SR87</accession>
<dbReference type="EMBL" id="JACHGW010000002">
    <property type="protein sequence ID" value="MBB6050563.1"/>
    <property type="molecule type" value="Genomic_DNA"/>
</dbReference>
<dbReference type="GO" id="GO:0020037">
    <property type="term" value="F:heme binding"/>
    <property type="evidence" value="ECO:0007669"/>
    <property type="project" value="InterPro"/>
</dbReference>
<keyword evidence="4" id="KW-0349">Heme</keyword>
<dbReference type="InterPro" id="IPR036280">
    <property type="entry name" value="Multihaem_cyt_sf"/>
</dbReference>
<dbReference type="Gene3D" id="1.10.1130.10">
    <property type="entry name" value="Flavocytochrome C3, Chain A"/>
    <property type="match status" value="1"/>
</dbReference>
<gene>
    <name evidence="7" type="ORF">HNQ39_002354</name>
</gene>
<dbReference type="Pfam" id="PF13435">
    <property type="entry name" value="Cytochrome_C554"/>
    <property type="match status" value="1"/>
</dbReference>
<name>A0A7W9SR87_ARMRO</name>
<dbReference type="InterPro" id="IPR009056">
    <property type="entry name" value="Cyt_c-like_dom"/>
</dbReference>
<evidence type="ECO:0000256" key="3">
    <source>
        <dbReference type="ARBA" id="ARBA00023004"/>
    </source>
</evidence>
<evidence type="ECO:0000313" key="7">
    <source>
        <dbReference type="EMBL" id="MBB6050563.1"/>
    </source>
</evidence>
<dbReference type="GO" id="GO:0009055">
    <property type="term" value="F:electron transfer activity"/>
    <property type="evidence" value="ECO:0007669"/>
    <property type="project" value="InterPro"/>
</dbReference>
<feature type="domain" description="Cytochrome c" evidence="6">
    <location>
        <begin position="30"/>
        <end position="145"/>
    </location>
</feature>
<keyword evidence="3 4" id="KW-0408">Iron</keyword>
<dbReference type="PANTHER" id="PTHR35038">
    <property type="entry name" value="DISSIMILATORY SULFITE REDUCTASE SIRA"/>
    <property type="match status" value="1"/>
</dbReference>
<dbReference type="PANTHER" id="PTHR35038:SF8">
    <property type="entry name" value="C-TYPE POLYHEME CYTOCHROME OMCC"/>
    <property type="match status" value="1"/>
</dbReference>
<keyword evidence="1 4" id="KW-0479">Metal-binding</keyword>
<dbReference type="AlphaFoldDB" id="A0A7W9SR87"/>
<feature type="chain" id="PRO_5031245534" description="Cytochrome c domain-containing protein" evidence="5">
    <location>
        <begin position="25"/>
        <end position="350"/>
    </location>
</feature>
<evidence type="ECO:0000256" key="5">
    <source>
        <dbReference type="SAM" id="SignalP"/>
    </source>
</evidence>
<dbReference type="InterPro" id="IPR023155">
    <property type="entry name" value="Cyt_c-552/4"/>
</dbReference>
<evidence type="ECO:0000256" key="2">
    <source>
        <dbReference type="ARBA" id="ARBA00022729"/>
    </source>
</evidence>
<dbReference type="GO" id="GO:0046872">
    <property type="term" value="F:metal ion binding"/>
    <property type="evidence" value="ECO:0007669"/>
    <property type="project" value="UniProtKB-KW"/>
</dbReference>
<keyword evidence="8" id="KW-1185">Reference proteome</keyword>
<sequence>MRNALRGLCCLLFPLVLLAMVACAPEKKPPVALPPEANFSVYVGNAACQPCHAAEFESHQKTRHMSTLHDATLAALGPLAPALGAIPGGLTLVQEGEKLAVALAITKKTIPLELVLGSGKTGMTFLALFEAGSAESYQSYFPIQKTWHTTPGQQGLAPGGLGRPYDESTTRHCLGCHTATLPTNSLKPEPKFYGVGCESCHGPGSRHVAAKQQGRVTDDSRLRQFDAKSGAAVNELCGRCHRTAAELATMDPRERDSTQRFQPFGLSLSKCFTESKDKLTCLTCHNPHEDASTDTKHYEAVCLSCHAAPKKECPVNPKEKCVSCHMPTRPIFPGSPLPNAMADHFIKIRR</sequence>
<reference evidence="7 8" key="1">
    <citation type="submission" date="2020-08" db="EMBL/GenBank/DDBJ databases">
        <title>Genomic Encyclopedia of Type Strains, Phase IV (KMG-IV): sequencing the most valuable type-strain genomes for metagenomic binning, comparative biology and taxonomic classification.</title>
        <authorList>
            <person name="Goeker M."/>
        </authorList>
    </citation>
    <scope>NUCLEOTIDE SEQUENCE [LARGE SCALE GENOMIC DNA]</scope>
    <source>
        <strain evidence="7 8">DSM 23562</strain>
    </source>
</reference>
<feature type="signal peptide" evidence="5">
    <location>
        <begin position="1"/>
        <end position="24"/>
    </location>
</feature>
<proteinExistence type="predicted"/>
<organism evidence="7 8">
    <name type="scientific">Armatimonas rosea</name>
    <dbReference type="NCBI Taxonomy" id="685828"/>
    <lineage>
        <taxon>Bacteria</taxon>
        <taxon>Bacillati</taxon>
        <taxon>Armatimonadota</taxon>
        <taxon>Armatimonadia</taxon>
        <taxon>Armatimonadales</taxon>
        <taxon>Armatimonadaceae</taxon>
        <taxon>Armatimonas</taxon>
    </lineage>
</organism>
<dbReference type="RefSeq" id="WP_184195759.1">
    <property type="nucleotide sequence ID" value="NZ_JACHGW010000002.1"/>
</dbReference>
<evidence type="ECO:0000256" key="4">
    <source>
        <dbReference type="PROSITE-ProRule" id="PRU00433"/>
    </source>
</evidence>
<keyword evidence="2 5" id="KW-0732">Signal</keyword>
<comment type="caution">
    <text evidence="7">The sequence shown here is derived from an EMBL/GenBank/DDBJ whole genome shotgun (WGS) entry which is preliminary data.</text>
</comment>